<dbReference type="Gene3D" id="1.25.40.10">
    <property type="entry name" value="Tetratricopeptide repeat domain"/>
    <property type="match status" value="4"/>
</dbReference>
<dbReference type="Pfam" id="PF01535">
    <property type="entry name" value="PPR"/>
    <property type="match status" value="7"/>
</dbReference>
<name>A0AAN9QR97_PHACN</name>
<evidence type="ECO:0008006" key="6">
    <source>
        <dbReference type="Google" id="ProtNLM"/>
    </source>
</evidence>
<feature type="repeat" description="PPR" evidence="3">
    <location>
        <begin position="315"/>
        <end position="349"/>
    </location>
</feature>
<dbReference type="InterPro" id="IPR002885">
    <property type="entry name" value="PPR_rpt"/>
</dbReference>
<evidence type="ECO:0000256" key="1">
    <source>
        <dbReference type="ARBA" id="ARBA00006643"/>
    </source>
</evidence>
<proteinExistence type="inferred from homology"/>
<dbReference type="FunFam" id="1.25.40.10:FF:000348">
    <property type="entry name" value="Pentatricopeptide repeat-containing protein chloroplastic"/>
    <property type="match status" value="1"/>
</dbReference>
<dbReference type="EMBL" id="JAYMYR010000008">
    <property type="protein sequence ID" value="KAK7347300.1"/>
    <property type="molecule type" value="Genomic_DNA"/>
</dbReference>
<dbReference type="InterPro" id="IPR046848">
    <property type="entry name" value="E_motif"/>
</dbReference>
<feature type="repeat" description="PPR" evidence="3">
    <location>
        <begin position="113"/>
        <end position="147"/>
    </location>
</feature>
<dbReference type="InterPro" id="IPR046960">
    <property type="entry name" value="PPR_At4g14850-like_plant"/>
</dbReference>
<comment type="similarity">
    <text evidence="1">Belongs to the PPR family. PCMP-H subfamily.</text>
</comment>
<gene>
    <name evidence="4" type="ORF">VNO80_21830</name>
</gene>
<dbReference type="Pfam" id="PF13041">
    <property type="entry name" value="PPR_2"/>
    <property type="match status" value="1"/>
</dbReference>
<dbReference type="GO" id="GO:0003729">
    <property type="term" value="F:mRNA binding"/>
    <property type="evidence" value="ECO:0007669"/>
    <property type="project" value="UniProtKB-ARBA"/>
</dbReference>
<dbReference type="NCBIfam" id="TIGR00756">
    <property type="entry name" value="PPR"/>
    <property type="match status" value="3"/>
</dbReference>
<dbReference type="FunFam" id="1.25.40.10:FF:000690">
    <property type="entry name" value="Pentatricopeptide repeat-containing protein"/>
    <property type="match status" value="1"/>
</dbReference>
<dbReference type="AlphaFoldDB" id="A0AAN9QR97"/>
<protein>
    <recommendedName>
        <fullName evidence="6">Pentatricopeptide repeat-containing protein</fullName>
    </recommendedName>
</protein>
<keyword evidence="2" id="KW-0677">Repeat</keyword>
<comment type="caution">
    <text evidence="4">The sequence shown here is derived from an EMBL/GenBank/DDBJ whole genome shotgun (WGS) entry which is preliminary data.</text>
</comment>
<dbReference type="GO" id="GO:0009451">
    <property type="term" value="P:RNA modification"/>
    <property type="evidence" value="ECO:0007669"/>
    <property type="project" value="InterPro"/>
</dbReference>
<accession>A0AAN9QR97</accession>
<sequence>MLIKGTVPANGKRVFQEHLLFLLQNCNSVNALIQIHTQVLLHGLSHKNILIAKLLSFYIASGHLRHAHHLFAKMDNPTTTVWNHVIRGYARSHMPWKSIQCYSHMLSAEVLPDVVTYSSLLSACARGGLEKEGEQLHATVLVKGYCSNVFVDTSLINFYARHDGVQRARHVFDDMAERSVVSWNSILAGYVRCRDFDGAIRVFDAMPCRNVVSWTTMVAGCAQNGKCRLALLLFGEMRRARVELDQVALVAALSACAELGDLKLGRWIHWYVQQCFVARNQQPSVRLGNALIHMYASCGIIHEAYQVFVNMPWKSTVSWTSMIMAFAKQGLGKEALYLFKIMLSDGVGVNGVSPDEITFIGVLCACSHAGFVEEGRQIFASMKHTWGINPRIEHYGCMVDLLSRAGFLDEARGLIETMPLKPNDALWGALLGGCHIHKNSELASQVENKLVPELSVDQAAGYLVLLSNIYAFGQRWQDVITVRQKMIEMGVKKPPGRSCIQINGVVHNFVAGDMTHKHSHFIYEILYDVSKQANLEGYESKINVFLDIEV</sequence>
<evidence type="ECO:0000256" key="3">
    <source>
        <dbReference type="PROSITE-ProRule" id="PRU00708"/>
    </source>
</evidence>
<feature type="repeat" description="PPR" evidence="3">
    <location>
        <begin position="179"/>
        <end position="213"/>
    </location>
</feature>
<keyword evidence="5" id="KW-1185">Reference proteome</keyword>
<dbReference type="InterPro" id="IPR011990">
    <property type="entry name" value="TPR-like_helical_dom_sf"/>
</dbReference>
<evidence type="ECO:0000313" key="5">
    <source>
        <dbReference type="Proteomes" id="UP001374584"/>
    </source>
</evidence>
<dbReference type="Pfam" id="PF20431">
    <property type="entry name" value="E_motif"/>
    <property type="match status" value="1"/>
</dbReference>
<reference evidence="4 5" key="1">
    <citation type="submission" date="2024-01" db="EMBL/GenBank/DDBJ databases">
        <title>The genomes of 5 underutilized Papilionoideae crops provide insights into root nodulation and disease resistanc.</title>
        <authorList>
            <person name="Jiang F."/>
        </authorList>
    </citation>
    <scope>NUCLEOTIDE SEQUENCE [LARGE SCALE GENOMIC DNA]</scope>
    <source>
        <strain evidence="4">JINMINGXINNONG_FW02</strain>
        <tissue evidence="4">Leaves</tissue>
    </source>
</reference>
<dbReference type="PANTHER" id="PTHR47926:SF526">
    <property type="entry name" value="PENTACOTRIPEPTIDE-REPEAT REGION OF PRORP DOMAIN-CONTAINING PROTEIN"/>
    <property type="match status" value="1"/>
</dbReference>
<evidence type="ECO:0000313" key="4">
    <source>
        <dbReference type="EMBL" id="KAK7347300.1"/>
    </source>
</evidence>
<dbReference type="PROSITE" id="PS51375">
    <property type="entry name" value="PPR"/>
    <property type="match status" value="4"/>
</dbReference>
<evidence type="ECO:0000256" key="2">
    <source>
        <dbReference type="ARBA" id="ARBA00022737"/>
    </source>
</evidence>
<dbReference type="PANTHER" id="PTHR47926">
    <property type="entry name" value="PENTATRICOPEPTIDE REPEAT-CONTAINING PROTEIN"/>
    <property type="match status" value="1"/>
</dbReference>
<feature type="repeat" description="PPR" evidence="3">
    <location>
        <begin position="78"/>
        <end position="112"/>
    </location>
</feature>
<dbReference type="Proteomes" id="UP001374584">
    <property type="component" value="Unassembled WGS sequence"/>
</dbReference>
<organism evidence="4 5">
    <name type="scientific">Phaseolus coccineus</name>
    <name type="common">Scarlet runner bean</name>
    <name type="synonym">Phaseolus multiflorus</name>
    <dbReference type="NCBI Taxonomy" id="3886"/>
    <lineage>
        <taxon>Eukaryota</taxon>
        <taxon>Viridiplantae</taxon>
        <taxon>Streptophyta</taxon>
        <taxon>Embryophyta</taxon>
        <taxon>Tracheophyta</taxon>
        <taxon>Spermatophyta</taxon>
        <taxon>Magnoliopsida</taxon>
        <taxon>eudicotyledons</taxon>
        <taxon>Gunneridae</taxon>
        <taxon>Pentapetalae</taxon>
        <taxon>rosids</taxon>
        <taxon>fabids</taxon>
        <taxon>Fabales</taxon>
        <taxon>Fabaceae</taxon>
        <taxon>Papilionoideae</taxon>
        <taxon>50 kb inversion clade</taxon>
        <taxon>NPAAA clade</taxon>
        <taxon>indigoferoid/millettioid clade</taxon>
        <taxon>Phaseoleae</taxon>
        <taxon>Phaseolus</taxon>
    </lineage>
</organism>